<sequence>MARAVPGKPGFVFSPFNNKVLDVDGVPSGRLMADPTYPPEEKKYFRVP</sequence>
<organism evidence="1 2">
    <name type="scientific">Luteolibacter soli</name>
    <dbReference type="NCBI Taxonomy" id="3135280"/>
    <lineage>
        <taxon>Bacteria</taxon>
        <taxon>Pseudomonadati</taxon>
        <taxon>Verrucomicrobiota</taxon>
        <taxon>Verrucomicrobiia</taxon>
        <taxon>Verrucomicrobiales</taxon>
        <taxon>Verrucomicrobiaceae</taxon>
        <taxon>Luteolibacter</taxon>
    </lineage>
</organism>
<name>A0ABU9APY5_9BACT</name>
<accession>A0ABU9APY5</accession>
<evidence type="ECO:0000313" key="2">
    <source>
        <dbReference type="Proteomes" id="UP001371305"/>
    </source>
</evidence>
<gene>
    <name evidence="1" type="ORF">WKV53_04715</name>
</gene>
<dbReference type="EMBL" id="JBBUKT010000001">
    <property type="protein sequence ID" value="MEK7949779.1"/>
    <property type="molecule type" value="Genomic_DNA"/>
</dbReference>
<protein>
    <submittedName>
        <fullName evidence="1">Uncharacterized protein</fullName>
    </submittedName>
</protein>
<dbReference type="RefSeq" id="WP_341403196.1">
    <property type="nucleotide sequence ID" value="NZ_JBBUKT010000001.1"/>
</dbReference>
<reference evidence="1 2" key="1">
    <citation type="submission" date="2024-04" db="EMBL/GenBank/DDBJ databases">
        <title>Luteolibacter sp. isolated from soil.</title>
        <authorList>
            <person name="An J."/>
        </authorList>
    </citation>
    <scope>NUCLEOTIDE SEQUENCE [LARGE SCALE GENOMIC DNA]</scope>
    <source>
        <strain evidence="1 2">Y139</strain>
    </source>
</reference>
<proteinExistence type="predicted"/>
<comment type="caution">
    <text evidence="1">The sequence shown here is derived from an EMBL/GenBank/DDBJ whole genome shotgun (WGS) entry which is preliminary data.</text>
</comment>
<dbReference type="Proteomes" id="UP001371305">
    <property type="component" value="Unassembled WGS sequence"/>
</dbReference>
<evidence type="ECO:0000313" key="1">
    <source>
        <dbReference type="EMBL" id="MEK7949779.1"/>
    </source>
</evidence>
<keyword evidence="2" id="KW-1185">Reference proteome</keyword>